<evidence type="ECO:0000313" key="5">
    <source>
        <dbReference type="EMBL" id="STZ09900.1"/>
    </source>
</evidence>
<evidence type="ECO:0000256" key="2">
    <source>
        <dbReference type="SAM" id="SignalP"/>
    </source>
</evidence>
<reference evidence="4 6" key="1">
    <citation type="submission" date="2017-02" db="EMBL/GenBank/DDBJ databases">
        <title>Draft genome sequence of Moraxella caviae CCUG 355 type strain.</title>
        <authorList>
            <person name="Engstrom-Jakobsson H."/>
            <person name="Salva-Serra F."/>
            <person name="Thorell K."/>
            <person name="Gonzales-Siles L."/>
            <person name="Karlsson R."/>
            <person name="Boulund F."/>
            <person name="Engstrand L."/>
            <person name="Moore E."/>
        </authorList>
    </citation>
    <scope>NUCLEOTIDE SEQUENCE [LARGE SCALE GENOMIC DNA]</scope>
    <source>
        <strain evidence="4 6">CCUG 355</strain>
    </source>
</reference>
<evidence type="ECO:0000259" key="3">
    <source>
        <dbReference type="Pfam" id="PF13505"/>
    </source>
</evidence>
<dbReference type="Pfam" id="PF13505">
    <property type="entry name" value="OMP_b-brl"/>
    <property type="match status" value="1"/>
</dbReference>
<sequence length="182" mass="19192">MKTLTKTLLALGASSALAMSANAAISYGSAAAGQPYVGVKVGQIDADQPKDATAYGVYAGYNFDQNFGAEVEYVGSDDKKFTQGASTYEYDAKTYGAYGTYRYHFNNTPFYAKGKLGVAKTEVKVERIEGVSGARSYEGDKTGLAGGVAVGYNPTANIGIEAGYNYLSSDANMWGIGAHLKF</sequence>
<dbReference type="STRING" id="34060.B0181_06745"/>
<dbReference type="RefSeq" id="WP_078276746.1">
    <property type="nucleotide sequence ID" value="NZ_CAACXO010000049.1"/>
</dbReference>
<dbReference type="Proteomes" id="UP000190435">
    <property type="component" value="Unassembled WGS sequence"/>
</dbReference>
<accession>A0A1T0A152</accession>
<dbReference type="SUPFAM" id="SSF56925">
    <property type="entry name" value="OMPA-like"/>
    <property type="match status" value="1"/>
</dbReference>
<feature type="chain" id="PRO_5033283525" evidence="2">
    <location>
        <begin position="24"/>
        <end position="182"/>
    </location>
</feature>
<dbReference type="EMBL" id="MUXU01000039">
    <property type="protein sequence ID" value="OOR89378.1"/>
    <property type="molecule type" value="Genomic_DNA"/>
</dbReference>
<dbReference type="InterPro" id="IPR027385">
    <property type="entry name" value="Beta-barrel_OMP"/>
</dbReference>
<dbReference type="EMBL" id="UGQE01000001">
    <property type="protein sequence ID" value="STZ09900.1"/>
    <property type="molecule type" value="Genomic_DNA"/>
</dbReference>
<dbReference type="OrthoDB" id="6265027at2"/>
<dbReference type="InterPro" id="IPR011250">
    <property type="entry name" value="OMP/PagP_B-barrel"/>
</dbReference>
<name>A0A1T0A152_9GAMM</name>
<dbReference type="Gene3D" id="2.40.160.20">
    <property type="match status" value="1"/>
</dbReference>
<keyword evidence="6" id="KW-1185">Reference proteome</keyword>
<proteinExistence type="predicted"/>
<feature type="domain" description="Outer membrane protein beta-barrel" evidence="3">
    <location>
        <begin position="14"/>
        <end position="182"/>
    </location>
</feature>
<gene>
    <name evidence="4" type="ORF">B0181_06745</name>
    <name evidence="5" type="ORF">NCTC10293_00215</name>
</gene>
<dbReference type="Proteomes" id="UP000255279">
    <property type="component" value="Unassembled WGS sequence"/>
</dbReference>
<evidence type="ECO:0000313" key="4">
    <source>
        <dbReference type="EMBL" id="OOR89378.1"/>
    </source>
</evidence>
<feature type="signal peptide" evidence="2">
    <location>
        <begin position="1"/>
        <end position="23"/>
    </location>
</feature>
<keyword evidence="1 2" id="KW-0732">Signal</keyword>
<reference evidence="5 7" key="2">
    <citation type="submission" date="2018-06" db="EMBL/GenBank/DDBJ databases">
        <authorList>
            <consortium name="Pathogen Informatics"/>
            <person name="Doyle S."/>
        </authorList>
    </citation>
    <scope>NUCLEOTIDE SEQUENCE [LARGE SCALE GENOMIC DNA]</scope>
    <source>
        <strain evidence="5 7">NCTC10293</strain>
    </source>
</reference>
<evidence type="ECO:0000313" key="6">
    <source>
        <dbReference type="Proteomes" id="UP000190435"/>
    </source>
</evidence>
<evidence type="ECO:0000313" key="7">
    <source>
        <dbReference type="Proteomes" id="UP000255279"/>
    </source>
</evidence>
<evidence type="ECO:0000256" key="1">
    <source>
        <dbReference type="ARBA" id="ARBA00022729"/>
    </source>
</evidence>
<dbReference type="AlphaFoldDB" id="A0A1T0A152"/>
<organism evidence="4 6">
    <name type="scientific">Moraxella caviae</name>
    <dbReference type="NCBI Taxonomy" id="34060"/>
    <lineage>
        <taxon>Bacteria</taxon>
        <taxon>Pseudomonadati</taxon>
        <taxon>Pseudomonadota</taxon>
        <taxon>Gammaproteobacteria</taxon>
        <taxon>Moraxellales</taxon>
        <taxon>Moraxellaceae</taxon>
        <taxon>Moraxella</taxon>
    </lineage>
</organism>
<protein>
    <submittedName>
        <fullName evidence="4">Cell envelope biogenesis protein OmpA</fullName>
    </submittedName>
</protein>